<evidence type="ECO:0000313" key="7">
    <source>
        <dbReference type="Proteomes" id="UP000054937"/>
    </source>
</evidence>
<comment type="similarity">
    <text evidence="1 4">Belongs to the eukaryotic ribosomal protein eS26 family.</text>
</comment>
<evidence type="ECO:0000313" key="6">
    <source>
        <dbReference type="EMBL" id="KRX11036.1"/>
    </source>
</evidence>
<evidence type="ECO:0000256" key="2">
    <source>
        <dbReference type="ARBA" id="ARBA00022980"/>
    </source>
</evidence>
<accession>A0A0V0R960</accession>
<feature type="compositionally biased region" description="Basic residues" evidence="5">
    <location>
        <begin position="1"/>
        <end position="16"/>
    </location>
</feature>
<evidence type="ECO:0000256" key="1">
    <source>
        <dbReference type="ARBA" id="ARBA00008596"/>
    </source>
</evidence>
<dbReference type="FunCoup" id="A0A0V0R960">
    <property type="interactions" value="313"/>
</dbReference>
<dbReference type="GO" id="GO:0022627">
    <property type="term" value="C:cytosolic small ribosomal subunit"/>
    <property type="evidence" value="ECO:0007669"/>
    <property type="project" value="TreeGrafter"/>
</dbReference>
<evidence type="ECO:0000256" key="4">
    <source>
        <dbReference type="RuleBase" id="RU363128"/>
    </source>
</evidence>
<sequence length="110" mass="12713">MPVKRRNGGRSKKNRGHTNPVNCLNCHRLVPKDKAIKRFLVKDMVDASSKRDINEALAFNYMVIPKIYVKNQYCISCAIHSRVVRVRSTNDRKIRQIPRRAAPKAKEQAK</sequence>
<dbReference type="AlphaFoldDB" id="A0A0V0R960"/>
<comment type="caution">
    <text evidence="6">The sequence shown here is derived from an EMBL/GenBank/DDBJ whole genome shotgun (WGS) entry which is preliminary data.</text>
</comment>
<dbReference type="Gene3D" id="3.30.1740.20">
    <property type="entry name" value="Ribosomal protein S26e"/>
    <property type="match status" value="1"/>
</dbReference>
<evidence type="ECO:0000256" key="5">
    <source>
        <dbReference type="SAM" id="MobiDB-lite"/>
    </source>
</evidence>
<dbReference type="GO" id="GO:0003729">
    <property type="term" value="F:mRNA binding"/>
    <property type="evidence" value="ECO:0007669"/>
    <property type="project" value="TreeGrafter"/>
</dbReference>
<dbReference type="Pfam" id="PF01283">
    <property type="entry name" value="Ribosomal_S26e"/>
    <property type="match status" value="1"/>
</dbReference>
<dbReference type="Proteomes" id="UP000054937">
    <property type="component" value="Unassembled WGS sequence"/>
</dbReference>
<dbReference type="InterPro" id="IPR000892">
    <property type="entry name" value="Ribosomal_eS26"/>
</dbReference>
<keyword evidence="7" id="KW-1185">Reference proteome</keyword>
<organism evidence="6 7">
    <name type="scientific">Pseudocohnilembus persalinus</name>
    <name type="common">Ciliate</name>
    <dbReference type="NCBI Taxonomy" id="266149"/>
    <lineage>
        <taxon>Eukaryota</taxon>
        <taxon>Sar</taxon>
        <taxon>Alveolata</taxon>
        <taxon>Ciliophora</taxon>
        <taxon>Intramacronucleata</taxon>
        <taxon>Oligohymenophorea</taxon>
        <taxon>Scuticociliatia</taxon>
        <taxon>Philasterida</taxon>
        <taxon>Pseudocohnilembidae</taxon>
        <taxon>Pseudocohnilembus</taxon>
    </lineage>
</organism>
<dbReference type="InterPro" id="IPR047864">
    <property type="entry name" value="Ribosomal_eS26_CS"/>
</dbReference>
<dbReference type="PANTHER" id="PTHR12538">
    <property type="entry name" value="40S RIBOSOMAL PROTEIN S26"/>
    <property type="match status" value="1"/>
</dbReference>
<proteinExistence type="inferred from homology"/>
<dbReference type="GO" id="GO:0003735">
    <property type="term" value="F:structural constituent of ribosome"/>
    <property type="evidence" value="ECO:0007669"/>
    <property type="project" value="InterPro"/>
</dbReference>
<dbReference type="PROSITE" id="PS00733">
    <property type="entry name" value="RIBOSOMAL_S26E"/>
    <property type="match status" value="1"/>
</dbReference>
<gene>
    <name evidence="6" type="ORF">PPERSA_01235</name>
</gene>
<dbReference type="PANTHER" id="PTHR12538:SF0">
    <property type="entry name" value="40S RIBOSOMAL PROTEIN S26"/>
    <property type="match status" value="1"/>
</dbReference>
<dbReference type="EMBL" id="LDAU01000008">
    <property type="protein sequence ID" value="KRX11036.1"/>
    <property type="molecule type" value="Genomic_DNA"/>
</dbReference>
<dbReference type="OMA" id="KCYCVSC"/>
<keyword evidence="3 4" id="KW-0687">Ribonucleoprotein</keyword>
<reference evidence="6 7" key="1">
    <citation type="journal article" date="2015" name="Sci. Rep.">
        <title>Genome of the facultative scuticociliatosis pathogen Pseudocohnilembus persalinus provides insight into its virulence through horizontal gene transfer.</title>
        <authorList>
            <person name="Xiong J."/>
            <person name="Wang G."/>
            <person name="Cheng J."/>
            <person name="Tian M."/>
            <person name="Pan X."/>
            <person name="Warren A."/>
            <person name="Jiang C."/>
            <person name="Yuan D."/>
            <person name="Miao W."/>
        </authorList>
    </citation>
    <scope>NUCLEOTIDE SEQUENCE [LARGE SCALE GENOMIC DNA]</scope>
    <source>
        <strain evidence="6">36N120E</strain>
    </source>
</reference>
<name>A0A0V0R960_PSEPJ</name>
<evidence type="ECO:0000256" key="3">
    <source>
        <dbReference type="ARBA" id="ARBA00023274"/>
    </source>
</evidence>
<dbReference type="OrthoDB" id="299457at2759"/>
<feature type="region of interest" description="Disordered" evidence="5">
    <location>
        <begin position="1"/>
        <end position="20"/>
    </location>
</feature>
<dbReference type="GO" id="GO:0006412">
    <property type="term" value="P:translation"/>
    <property type="evidence" value="ECO:0007669"/>
    <property type="project" value="InterPro"/>
</dbReference>
<protein>
    <recommendedName>
        <fullName evidence="4">40S ribosomal protein S26</fullName>
    </recommendedName>
</protein>
<dbReference type="InParanoid" id="A0A0V0R960"/>
<dbReference type="InterPro" id="IPR038551">
    <property type="entry name" value="Ribosomal_eS26_sf"/>
</dbReference>
<keyword evidence="2 4" id="KW-0689">Ribosomal protein</keyword>